<evidence type="ECO:0000256" key="5">
    <source>
        <dbReference type="ARBA" id="ARBA00025466"/>
    </source>
</evidence>
<keyword evidence="9" id="KW-1185">Reference proteome</keyword>
<sequence length="116" mass="12950">MKQKNAEWVKISEEFNSQTTFGYRTAENVKAQWESLKKSTEKESSAERQSLIQIGGGPAKPKLEDNPLYRKILAMISTTVVGLVNEYDSDNMSNNHVIIEEIPSNTLASTKGNTNT</sequence>
<evidence type="ECO:0000313" key="9">
    <source>
        <dbReference type="Proteomes" id="UP000691718"/>
    </source>
</evidence>
<evidence type="ECO:0000259" key="7">
    <source>
        <dbReference type="Pfam" id="PF13873"/>
    </source>
</evidence>
<proteinExistence type="predicted"/>
<evidence type="ECO:0000256" key="4">
    <source>
        <dbReference type="ARBA" id="ARBA00023163"/>
    </source>
</evidence>
<evidence type="ECO:0000256" key="2">
    <source>
        <dbReference type="ARBA" id="ARBA00016807"/>
    </source>
</evidence>
<feature type="domain" description="Myb/SANT-like DNA-binding" evidence="7">
    <location>
        <begin position="2"/>
        <end position="43"/>
    </location>
</feature>
<dbReference type="OrthoDB" id="3066195at2759"/>
<evidence type="ECO:0000313" key="8">
    <source>
        <dbReference type="EMBL" id="CAG4932142.1"/>
    </source>
</evidence>
<evidence type="ECO:0000256" key="6">
    <source>
        <dbReference type="SAM" id="MobiDB-lite"/>
    </source>
</evidence>
<feature type="region of interest" description="Disordered" evidence="6">
    <location>
        <begin position="37"/>
        <end position="64"/>
    </location>
</feature>
<keyword evidence="4" id="KW-0804">Transcription</keyword>
<comment type="function">
    <text evidence="5">Involved in transvection phenomena (= synapsis-dependent gene expression), where the synaptic pairing of chromosomes carrying genes with which zeste interacts influences the expression of these genes. Zeste binds to DNA and stimulates transcription from a nearby promoter.</text>
</comment>
<feature type="compositionally biased region" description="Basic and acidic residues" evidence="6">
    <location>
        <begin position="37"/>
        <end position="46"/>
    </location>
</feature>
<keyword evidence="3" id="KW-0805">Transcription regulation</keyword>
<dbReference type="Proteomes" id="UP000691718">
    <property type="component" value="Unassembled WGS sequence"/>
</dbReference>
<evidence type="ECO:0000256" key="1">
    <source>
        <dbReference type="ARBA" id="ARBA00011764"/>
    </source>
</evidence>
<comment type="caution">
    <text evidence="8">The sequence shown here is derived from an EMBL/GenBank/DDBJ whole genome shotgun (WGS) entry which is preliminary data.</text>
</comment>
<comment type="subunit">
    <text evidence="1">Self-associates forming complexes of several hundred monomers.</text>
</comment>
<name>A0A8S3VYS1_PARAO</name>
<dbReference type="AlphaFoldDB" id="A0A8S3VYS1"/>
<accession>A0A8S3VYS1</accession>
<reference evidence="8" key="1">
    <citation type="submission" date="2021-04" db="EMBL/GenBank/DDBJ databases">
        <authorList>
            <person name="Tunstrom K."/>
        </authorList>
    </citation>
    <scope>NUCLEOTIDE SEQUENCE</scope>
</reference>
<gene>
    <name evidence="8" type="ORF">PAPOLLO_LOCUS514</name>
</gene>
<dbReference type="InterPro" id="IPR028002">
    <property type="entry name" value="Myb_DNA-bind_5"/>
</dbReference>
<protein>
    <recommendedName>
        <fullName evidence="2">Regulatory protein zeste</fullName>
    </recommendedName>
</protein>
<organism evidence="8 9">
    <name type="scientific">Parnassius apollo</name>
    <name type="common">Apollo butterfly</name>
    <name type="synonym">Papilio apollo</name>
    <dbReference type="NCBI Taxonomy" id="110799"/>
    <lineage>
        <taxon>Eukaryota</taxon>
        <taxon>Metazoa</taxon>
        <taxon>Ecdysozoa</taxon>
        <taxon>Arthropoda</taxon>
        <taxon>Hexapoda</taxon>
        <taxon>Insecta</taxon>
        <taxon>Pterygota</taxon>
        <taxon>Neoptera</taxon>
        <taxon>Endopterygota</taxon>
        <taxon>Lepidoptera</taxon>
        <taxon>Glossata</taxon>
        <taxon>Ditrysia</taxon>
        <taxon>Papilionoidea</taxon>
        <taxon>Papilionidae</taxon>
        <taxon>Parnassiinae</taxon>
        <taxon>Parnassini</taxon>
        <taxon>Parnassius</taxon>
        <taxon>Parnassius</taxon>
    </lineage>
</organism>
<dbReference type="EMBL" id="CAJQZP010000008">
    <property type="protein sequence ID" value="CAG4932142.1"/>
    <property type="molecule type" value="Genomic_DNA"/>
</dbReference>
<evidence type="ECO:0000256" key="3">
    <source>
        <dbReference type="ARBA" id="ARBA00023015"/>
    </source>
</evidence>
<dbReference type="Pfam" id="PF13873">
    <property type="entry name" value="Myb_DNA-bind_5"/>
    <property type="match status" value="1"/>
</dbReference>